<evidence type="ECO:0000313" key="2">
    <source>
        <dbReference type="Proteomes" id="UP000036102"/>
    </source>
</evidence>
<dbReference type="Proteomes" id="UP000036102">
    <property type="component" value="Unassembled WGS sequence"/>
</dbReference>
<accession>A0A0J7M2Z0</accession>
<evidence type="ECO:0000313" key="1">
    <source>
        <dbReference type="EMBL" id="KMQ75390.1"/>
    </source>
</evidence>
<dbReference type="AlphaFoldDB" id="A0A0J7M2Z0"/>
<dbReference type="PATRIC" id="fig|1658765.3.peg.1586"/>
<proteinExistence type="predicted"/>
<comment type="caution">
    <text evidence="1">The sequence shown here is derived from an EMBL/GenBank/DDBJ whole genome shotgun (WGS) entry which is preliminary data.</text>
</comment>
<dbReference type="STRING" id="1658765.Msub_11594"/>
<keyword evidence="2" id="KW-1185">Reference proteome</keyword>
<sequence length="129" mass="15001">MEKRRVQDLEIYIRDLASGAVSGWLESHVDELKLDDSEVNGVVKGVARYEGERLRIALYPGAFGKRFTSLVIEGDRLPWNSDLDCARSAWRTMDTEIRCSPGDWKEGEPVEEEKWWRLDHRGEHQVVWN</sequence>
<name>A0A0J7M2Z0_9GAMM</name>
<gene>
    <name evidence="1" type="ORF">Msub_11594</name>
</gene>
<organism evidence="1 2">
    <name type="scientific">Marinobacter subterrani</name>
    <dbReference type="NCBI Taxonomy" id="1658765"/>
    <lineage>
        <taxon>Bacteria</taxon>
        <taxon>Pseudomonadati</taxon>
        <taxon>Pseudomonadota</taxon>
        <taxon>Gammaproteobacteria</taxon>
        <taxon>Pseudomonadales</taxon>
        <taxon>Marinobacteraceae</taxon>
        <taxon>Marinobacter</taxon>
    </lineage>
</organism>
<protein>
    <submittedName>
        <fullName evidence="1">Uncharacterized protein</fullName>
    </submittedName>
</protein>
<dbReference type="EMBL" id="LFBU01000001">
    <property type="protein sequence ID" value="KMQ75390.1"/>
    <property type="molecule type" value="Genomic_DNA"/>
</dbReference>
<reference evidence="1 2" key="1">
    <citation type="submission" date="2015-06" db="EMBL/GenBank/DDBJ databases">
        <title>Marinobacter subterrani, a genetically tractable neutrophilic iron-oxidizing strain isolated from the Soudan Iron Mine.</title>
        <authorList>
            <person name="Bonis B.M."/>
            <person name="Gralnick J.A."/>
        </authorList>
    </citation>
    <scope>NUCLEOTIDE SEQUENCE [LARGE SCALE GENOMIC DNA]</scope>
    <source>
        <strain evidence="1 2">JG233</strain>
    </source>
</reference>